<evidence type="ECO:0000313" key="7">
    <source>
        <dbReference type="EMBL" id="KAJ7363449.1"/>
    </source>
</evidence>
<dbReference type="Pfam" id="PF00067">
    <property type="entry name" value="p450"/>
    <property type="match status" value="1"/>
</dbReference>
<dbReference type="GO" id="GO:0016705">
    <property type="term" value="F:oxidoreductase activity, acting on paired donors, with incorporation or reduction of molecular oxygen"/>
    <property type="evidence" value="ECO:0007669"/>
    <property type="project" value="InterPro"/>
</dbReference>
<keyword evidence="5" id="KW-0753">Steroid metabolism</keyword>
<evidence type="ECO:0000256" key="6">
    <source>
        <dbReference type="PIRSR" id="PIRSR602403-1"/>
    </source>
</evidence>
<evidence type="ECO:0000256" key="5">
    <source>
        <dbReference type="ARBA" id="ARBA00023221"/>
    </source>
</evidence>
<dbReference type="AlphaFoldDB" id="A0A9W9YSD3"/>
<dbReference type="GO" id="GO:0008395">
    <property type="term" value="F:steroid hydroxylase activity"/>
    <property type="evidence" value="ECO:0007669"/>
    <property type="project" value="TreeGrafter"/>
</dbReference>
<comment type="caution">
    <text evidence="7">The sequence shown here is derived from an EMBL/GenBank/DDBJ whole genome shotgun (WGS) entry which is preliminary data.</text>
</comment>
<keyword evidence="2 6" id="KW-0349">Heme</keyword>
<dbReference type="InterPro" id="IPR050529">
    <property type="entry name" value="CYP450_sterol_14alpha_dmase"/>
</dbReference>
<dbReference type="Proteomes" id="UP001163046">
    <property type="component" value="Unassembled WGS sequence"/>
</dbReference>
<dbReference type="InterPro" id="IPR036396">
    <property type="entry name" value="Cyt_P450_sf"/>
</dbReference>
<dbReference type="InterPro" id="IPR002403">
    <property type="entry name" value="Cyt_P450_E_grp-IV"/>
</dbReference>
<dbReference type="Gene3D" id="1.10.630.10">
    <property type="entry name" value="Cytochrome P450"/>
    <property type="match status" value="1"/>
</dbReference>
<dbReference type="InterPro" id="IPR001128">
    <property type="entry name" value="Cyt_P450"/>
</dbReference>
<dbReference type="GO" id="GO:0005506">
    <property type="term" value="F:iron ion binding"/>
    <property type="evidence" value="ECO:0007669"/>
    <property type="project" value="InterPro"/>
</dbReference>
<evidence type="ECO:0000256" key="1">
    <source>
        <dbReference type="ARBA" id="ARBA00010617"/>
    </source>
</evidence>
<dbReference type="SUPFAM" id="SSF48264">
    <property type="entry name" value="Cytochrome P450"/>
    <property type="match status" value="1"/>
</dbReference>
<dbReference type="PANTHER" id="PTHR24304">
    <property type="entry name" value="CYTOCHROME P450 FAMILY 7"/>
    <property type="match status" value="1"/>
</dbReference>
<comment type="similarity">
    <text evidence="1">Belongs to the cytochrome P450 family.</text>
</comment>
<evidence type="ECO:0000313" key="8">
    <source>
        <dbReference type="Proteomes" id="UP001163046"/>
    </source>
</evidence>
<accession>A0A9W9YSD3</accession>
<organism evidence="7 8">
    <name type="scientific">Desmophyllum pertusum</name>
    <dbReference type="NCBI Taxonomy" id="174260"/>
    <lineage>
        <taxon>Eukaryota</taxon>
        <taxon>Metazoa</taxon>
        <taxon>Cnidaria</taxon>
        <taxon>Anthozoa</taxon>
        <taxon>Hexacorallia</taxon>
        <taxon>Scleractinia</taxon>
        <taxon>Caryophylliina</taxon>
        <taxon>Caryophylliidae</taxon>
        <taxon>Desmophyllum</taxon>
    </lineage>
</organism>
<feature type="binding site" description="axial binding residue" evidence="6">
    <location>
        <position position="89"/>
    </location>
    <ligand>
        <name>heme</name>
        <dbReference type="ChEBI" id="CHEBI:30413"/>
    </ligand>
    <ligandPart>
        <name>Fe</name>
        <dbReference type="ChEBI" id="CHEBI:18248"/>
    </ligandPart>
</feature>
<evidence type="ECO:0008006" key="9">
    <source>
        <dbReference type="Google" id="ProtNLM"/>
    </source>
</evidence>
<reference evidence="7" key="1">
    <citation type="submission" date="2023-01" db="EMBL/GenBank/DDBJ databases">
        <title>Genome assembly of the deep-sea coral Lophelia pertusa.</title>
        <authorList>
            <person name="Herrera S."/>
            <person name="Cordes E."/>
        </authorList>
    </citation>
    <scope>NUCLEOTIDE SEQUENCE</scope>
    <source>
        <strain evidence="7">USNM1676648</strain>
        <tissue evidence="7">Polyp</tissue>
    </source>
</reference>
<evidence type="ECO:0000256" key="2">
    <source>
        <dbReference type="ARBA" id="ARBA00022617"/>
    </source>
</evidence>
<evidence type="ECO:0000256" key="3">
    <source>
        <dbReference type="ARBA" id="ARBA00022723"/>
    </source>
</evidence>
<proteinExistence type="inferred from homology"/>
<dbReference type="PANTHER" id="PTHR24304:SF2">
    <property type="entry name" value="24-HYDROXYCHOLESTEROL 7-ALPHA-HYDROXYLASE"/>
    <property type="match status" value="1"/>
</dbReference>
<dbReference type="OrthoDB" id="6692864at2759"/>
<keyword evidence="3 6" id="KW-0479">Metal-binding</keyword>
<evidence type="ECO:0000256" key="4">
    <source>
        <dbReference type="ARBA" id="ARBA00023004"/>
    </source>
</evidence>
<dbReference type="PRINTS" id="PR00465">
    <property type="entry name" value="EP450IV"/>
</dbReference>
<sequence>MVERCILEAIRLRSPGMIARKLTEPIQVQGFTIPAGDMLMISPYWAHRNESTFPDADSFVPDHWSHTVGSDKSAPTDKFIAFGGGRFQCPGRSFAMMEIQMFVSAILCSFDMELVKKEVPSPSPQHVVGVPHPESPCYVKMCKRVTTEL</sequence>
<keyword evidence="5" id="KW-0443">Lipid metabolism</keyword>
<name>A0A9W9YSD3_9CNID</name>
<dbReference type="GO" id="GO:0020037">
    <property type="term" value="F:heme binding"/>
    <property type="evidence" value="ECO:0007669"/>
    <property type="project" value="InterPro"/>
</dbReference>
<dbReference type="GO" id="GO:0008202">
    <property type="term" value="P:steroid metabolic process"/>
    <property type="evidence" value="ECO:0007669"/>
    <property type="project" value="UniProtKB-KW"/>
</dbReference>
<comment type="cofactor">
    <cofactor evidence="6">
        <name>heme</name>
        <dbReference type="ChEBI" id="CHEBI:30413"/>
    </cofactor>
</comment>
<protein>
    <recommendedName>
        <fullName evidence="9">Cytochrome P450</fullName>
    </recommendedName>
</protein>
<keyword evidence="8" id="KW-1185">Reference proteome</keyword>
<gene>
    <name evidence="7" type="ORF">OS493_009603</name>
</gene>
<keyword evidence="4 6" id="KW-0408">Iron</keyword>
<dbReference type="EMBL" id="MU827305">
    <property type="protein sequence ID" value="KAJ7363449.1"/>
    <property type="molecule type" value="Genomic_DNA"/>
</dbReference>